<dbReference type="AlphaFoldDB" id="A0A8X6J6U4"/>
<sequence>MTFLRHEVEGAEHRVLAKNVFGSSTNGKESDEQVQRDEPTSTTLVVKKYARKISCIFCDQSRIVKKYQRKVTKTENQRLCVKYAALFALNLAILQKSATVV</sequence>
<reference evidence="1" key="1">
    <citation type="submission" date="2020-07" db="EMBL/GenBank/DDBJ databases">
        <title>Multicomponent nature underlies the extraordinary mechanical properties of spider dragline silk.</title>
        <authorList>
            <person name="Kono N."/>
            <person name="Nakamura H."/>
            <person name="Mori M."/>
            <person name="Yoshida Y."/>
            <person name="Ohtoshi R."/>
            <person name="Malay A.D."/>
            <person name="Moran D.A.P."/>
            <person name="Tomita M."/>
            <person name="Numata K."/>
            <person name="Arakawa K."/>
        </authorList>
    </citation>
    <scope>NUCLEOTIDE SEQUENCE</scope>
</reference>
<dbReference type="OrthoDB" id="6429857at2759"/>
<comment type="caution">
    <text evidence="1">The sequence shown here is derived from an EMBL/GenBank/DDBJ whole genome shotgun (WGS) entry which is preliminary data.</text>
</comment>
<proteinExistence type="predicted"/>
<protein>
    <submittedName>
        <fullName evidence="1">Uncharacterized protein</fullName>
    </submittedName>
</protein>
<keyword evidence="2" id="KW-1185">Reference proteome</keyword>
<dbReference type="Proteomes" id="UP000887116">
    <property type="component" value="Unassembled WGS sequence"/>
</dbReference>
<evidence type="ECO:0000313" key="2">
    <source>
        <dbReference type="Proteomes" id="UP000887116"/>
    </source>
</evidence>
<evidence type="ECO:0000313" key="1">
    <source>
        <dbReference type="EMBL" id="GFR22755.1"/>
    </source>
</evidence>
<organism evidence="1 2">
    <name type="scientific">Trichonephila clavata</name>
    <name type="common">Joro spider</name>
    <name type="synonym">Nephila clavata</name>
    <dbReference type="NCBI Taxonomy" id="2740835"/>
    <lineage>
        <taxon>Eukaryota</taxon>
        <taxon>Metazoa</taxon>
        <taxon>Ecdysozoa</taxon>
        <taxon>Arthropoda</taxon>
        <taxon>Chelicerata</taxon>
        <taxon>Arachnida</taxon>
        <taxon>Araneae</taxon>
        <taxon>Araneomorphae</taxon>
        <taxon>Entelegynae</taxon>
        <taxon>Araneoidea</taxon>
        <taxon>Nephilidae</taxon>
        <taxon>Trichonephila</taxon>
    </lineage>
</organism>
<gene>
    <name evidence="1" type="ORF">TNCT_400721</name>
</gene>
<name>A0A8X6J6U4_TRICU</name>
<dbReference type="EMBL" id="BMAO01018345">
    <property type="protein sequence ID" value="GFR22755.1"/>
    <property type="molecule type" value="Genomic_DNA"/>
</dbReference>
<accession>A0A8X6J6U4</accession>